<gene>
    <name evidence="2" type="ORF">SAMN02927935_03526</name>
</gene>
<evidence type="ECO:0000259" key="1">
    <source>
        <dbReference type="Pfam" id="PF04073"/>
    </source>
</evidence>
<dbReference type="SUPFAM" id="SSF55826">
    <property type="entry name" value="YbaK/ProRS associated domain"/>
    <property type="match status" value="1"/>
</dbReference>
<feature type="domain" description="YbaK/aminoacyl-tRNA synthetase-associated" evidence="1">
    <location>
        <begin position="24"/>
        <end position="139"/>
    </location>
</feature>
<dbReference type="InterPro" id="IPR036754">
    <property type="entry name" value="YbaK/aa-tRNA-synt-asso_dom_sf"/>
</dbReference>
<dbReference type="Pfam" id="PF04073">
    <property type="entry name" value="tRNA_edit"/>
    <property type="match status" value="1"/>
</dbReference>
<evidence type="ECO:0000313" key="2">
    <source>
        <dbReference type="EMBL" id="SCZ02259.1"/>
    </source>
</evidence>
<dbReference type="Proteomes" id="UP000183031">
    <property type="component" value="Unassembled WGS sequence"/>
</dbReference>
<keyword evidence="3" id="KW-1185">Reference proteome</keyword>
<reference evidence="2 3" key="1">
    <citation type="submission" date="2016-10" db="EMBL/GenBank/DDBJ databases">
        <authorList>
            <person name="Varghese N."/>
            <person name="Submissions S."/>
        </authorList>
    </citation>
    <scope>NUCLEOTIDE SEQUENCE [LARGE SCALE GENOMIC DNA]</scope>
    <source>
        <strain evidence="2 3">CGMCC 1.6853</strain>
    </source>
</reference>
<dbReference type="InterPro" id="IPR007214">
    <property type="entry name" value="YbaK/aa-tRNA-synth-assoc-dom"/>
</dbReference>
<dbReference type="PANTHER" id="PTHR30411:SF1">
    <property type="entry name" value="CYTOPLASMIC PROTEIN"/>
    <property type="match status" value="1"/>
</dbReference>
<evidence type="ECO:0000313" key="3">
    <source>
        <dbReference type="Proteomes" id="UP000183031"/>
    </source>
</evidence>
<protein>
    <submittedName>
        <fullName evidence="2">Cys-tRNA(Pro) deacylase, prolyl-tRNA editing enzyme YbaK/EbsC</fullName>
    </submittedName>
</protein>
<dbReference type="RefSeq" id="WP_033633030.1">
    <property type="nucleotide sequence ID" value="NZ_CBCSIN010000010.1"/>
</dbReference>
<sequence>MSIERVQRFLAEHAPETAVTVLAKNTATVALAAEAFGVEGGQIAKTLSFRVNDGVVLLVMAGTARIDNKKYKQFFGVKARMLPAEEVEALTGYPPGGVCPFAAPATVRVYCDRSLCSYSEVLPAGGSDNSGVRIAPQRLAGITGAEWIDVTG</sequence>
<comment type="caution">
    <text evidence="2">The sequence shown here is derived from an EMBL/GenBank/DDBJ whole genome shotgun (WGS) entry which is preliminary data.</text>
</comment>
<dbReference type="PANTHER" id="PTHR30411">
    <property type="entry name" value="CYTOPLASMIC PROTEIN"/>
    <property type="match status" value="1"/>
</dbReference>
<name>A0A1G5KQP6_9GAMM</name>
<dbReference type="CDD" id="cd04333">
    <property type="entry name" value="ProX_deacylase"/>
    <property type="match status" value="1"/>
</dbReference>
<organism evidence="2 3">
    <name type="scientific">Serratia nematodiphila</name>
    <dbReference type="NCBI Taxonomy" id="458197"/>
    <lineage>
        <taxon>Bacteria</taxon>
        <taxon>Pseudomonadati</taxon>
        <taxon>Pseudomonadota</taxon>
        <taxon>Gammaproteobacteria</taxon>
        <taxon>Enterobacterales</taxon>
        <taxon>Yersiniaceae</taxon>
        <taxon>Serratia</taxon>
    </lineage>
</organism>
<accession>A0A1G5KQP6</accession>
<dbReference type="Gene3D" id="3.90.960.10">
    <property type="entry name" value="YbaK/aminoacyl-tRNA synthetase-associated domain"/>
    <property type="match status" value="1"/>
</dbReference>
<dbReference type="EMBL" id="FMUT01000010">
    <property type="protein sequence ID" value="SCZ02259.1"/>
    <property type="molecule type" value="Genomic_DNA"/>
</dbReference>
<proteinExistence type="predicted"/>